<dbReference type="GO" id="GO:0016779">
    <property type="term" value="F:nucleotidyltransferase activity"/>
    <property type="evidence" value="ECO:0007669"/>
    <property type="project" value="UniProtKB-KW"/>
</dbReference>
<protein>
    <submittedName>
        <fullName evidence="1">Trifunctional nicotinamide-nucleotide adenylyltransferase/ribosylnicotinamide kinase/transcriptional regulator NadR</fullName>
    </submittedName>
</protein>
<dbReference type="OrthoDB" id="9802794at2"/>
<dbReference type="InterPro" id="IPR014729">
    <property type="entry name" value="Rossmann-like_a/b/a_fold"/>
</dbReference>
<evidence type="ECO:0000313" key="1">
    <source>
        <dbReference type="EMBL" id="BDI32622.1"/>
    </source>
</evidence>
<dbReference type="EMBL" id="AP025739">
    <property type="protein sequence ID" value="BDI32622.1"/>
    <property type="molecule type" value="Genomic_DNA"/>
</dbReference>
<sequence>MYNNGFVVGKFYPPHRGHKHLIDTACANSRSVTVMLVGRPEEAIPFKLRAQWLREIHPDVTVIEVDDVHGADDSQGWAKFTIQTLGYAPDAVFSSENYGETFAHFLGCRHIMVDHARGTVPCSGTAVRKAPFAAWDYLEPCVRAYFVKRICVLGAESTGTTTMAKALAAHYNAPWVAEYGREYCEEKFAGRVISDGDEEIEDHWDTKEFIHIAQTQCERENAAARSGSKLLICDTNAFATNIWHERYIGALSPEVEAIALAQRYDLILLTNVDIPFVQDGTRDGERIRHAMHERFAELLAAQTTPFAILSGAHEDRLREAVRLIDGLRANQP</sequence>
<dbReference type="RefSeq" id="WP_119319670.1">
    <property type="nucleotide sequence ID" value="NZ_AP025739.1"/>
</dbReference>
<dbReference type="Gene3D" id="3.40.50.620">
    <property type="entry name" value="HUPs"/>
    <property type="match status" value="1"/>
</dbReference>
<keyword evidence="2" id="KW-1185">Reference proteome</keyword>
<dbReference type="AlphaFoldDB" id="A0A402CQL8"/>
<dbReference type="InterPro" id="IPR052735">
    <property type="entry name" value="NAD_biosynth-regulator"/>
</dbReference>
<dbReference type="SUPFAM" id="SSF52374">
    <property type="entry name" value="Nucleotidylyl transferase"/>
    <property type="match status" value="1"/>
</dbReference>
<dbReference type="InterPro" id="IPR027417">
    <property type="entry name" value="P-loop_NTPase"/>
</dbReference>
<dbReference type="SUPFAM" id="SSF52540">
    <property type="entry name" value="P-loop containing nucleoside triphosphate hydrolases"/>
    <property type="match status" value="1"/>
</dbReference>
<dbReference type="Gene3D" id="3.40.50.300">
    <property type="entry name" value="P-loop containing nucleotide triphosphate hydrolases"/>
    <property type="match status" value="1"/>
</dbReference>
<keyword evidence="1" id="KW-0418">Kinase</keyword>
<name>A0A402CQL8_9BACT</name>
<accession>A0A402CQL8</accession>
<keyword evidence="1" id="KW-0808">Transferase</keyword>
<reference evidence="1 2" key="1">
    <citation type="journal article" date="2019" name="Int. J. Syst. Evol. Microbiol.">
        <title>Capsulimonas corticalis gen. nov., sp. nov., an aerobic capsulated bacterium, of a novel bacterial order, Capsulimonadales ord. nov., of the class Armatimonadia of the phylum Armatimonadetes.</title>
        <authorList>
            <person name="Li J."/>
            <person name="Kudo C."/>
            <person name="Tonouchi A."/>
        </authorList>
    </citation>
    <scope>NUCLEOTIDE SEQUENCE [LARGE SCALE GENOMIC DNA]</scope>
    <source>
        <strain evidence="1 2">AX-7</strain>
    </source>
</reference>
<organism evidence="1 2">
    <name type="scientific">Capsulimonas corticalis</name>
    <dbReference type="NCBI Taxonomy" id="2219043"/>
    <lineage>
        <taxon>Bacteria</taxon>
        <taxon>Bacillati</taxon>
        <taxon>Armatimonadota</taxon>
        <taxon>Armatimonadia</taxon>
        <taxon>Capsulimonadales</taxon>
        <taxon>Capsulimonadaceae</taxon>
        <taxon>Capsulimonas</taxon>
    </lineage>
</organism>
<dbReference type="KEGG" id="ccot:CCAX7_46730"/>
<dbReference type="Pfam" id="PF13521">
    <property type="entry name" value="AAA_28"/>
    <property type="match status" value="1"/>
</dbReference>
<dbReference type="PANTHER" id="PTHR37512">
    <property type="entry name" value="TRIFUNCTIONAL NAD BIOSYNTHESIS/REGULATOR PROTEIN NADR"/>
    <property type="match status" value="1"/>
</dbReference>
<keyword evidence="1" id="KW-0548">Nucleotidyltransferase</keyword>
<gene>
    <name evidence="1" type="primary">nadR</name>
    <name evidence="1" type="ORF">CCAX7_46730</name>
</gene>
<proteinExistence type="predicted"/>
<evidence type="ECO:0000313" key="2">
    <source>
        <dbReference type="Proteomes" id="UP000287394"/>
    </source>
</evidence>
<dbReference type="Proteomes" id="UP000287394">
    <property type="component" value="Chromosome"/>
</dbReference>
<dbReference type="GO" id="GO:0016301">
    <property type="term" value="F:kinase activity"/>
    <property type="evidence" value="ECO:0007669"/>
    <property type="project" value="UniProtKB-KW"/>
</dbReference>
<dbReference type="PANTHER" id="PTHR37512:SF1">
    <property type="entry name" value="NADR_TTD14 AAA DOMAIN-CONTAINING PROTEIN"/>
    <property type="match status" value="1"/>
</dbReference>
<dbReference type="InterPro" id="IPR038727">
    <property type="entry name" value="NadR/Ttd14_AAA_dom"/>
</dbReference>